<dbReference type="InterPro" id="IPR042122">
    <property type="entry name" value="Ser_AcTrfase_N_sf"/>
</dbReference>
<dbReference type="SUPFAM" id="SSF51161">
    <property type="entry name" value="Trimeric LpxA-like enzymes"/>
    <property type="match status" value="1"/>
</dbReference>
<dbReference type="Gene3D" id="1.10.3130.10">
    <property type="entry name" value="serine acetyltransferase, domain 1"/>
    <property type="match status" value="1"/>
</dbReference>
<proteinExistence type="predicted"/>
<organism evidence="4 5">
    <name type="scientific">Dysgonomonas macrotermitis</name>
    <dbReference type="NCBI Taxonomy" id="1346286"/>
    <lineage>
        <taxon>Bacteria</taxon>
        <taxon>Pseudomonadati</taxon>
        <taxon>Bacteroidota</taxon>
        <taxon>Bacteroidia</taxon>
        <taxon>Bacteroidales</taxon>
        <taxon>Dysgonomonadaceae</taxon>
        <taxon>Dysgonomonas</taxon>
    </lineage>
</organism>
<dbReference type="GO" id="GO:0016746">
    <property type="term" value="F:acyltransferase activity"/>
    <property type="evidence" value="ECO:0007669"/>
    <property type="project" value="UniProtKB-KW"/>
</dbReference>
<evidence type="ECO:0000256" key="2">
    <source>
        <dbReference type="ARBA" id="ARBA00022679"/>
    </source>
</evidence>
<dbReference type="CDD" id="cd03354">
    <property type="entry name" value="LbH_SAT"/>
    <property type="match status" value="1"/>
</dbReference>
<dbReference type="Gene3D" id="2.160.10.10">
    <property type="entry name" value="Hexapeptide repeat proteins"/>
    <property type="match status" value="1"/>
</dbReference>
<keyword evidence="1" id="KW-0028">Amino-acid biosynthesis</keyword>
<dbReference type="PANTHER" id="PTHR42811">
    <property type="entry name" value="SERINE ACETYLTRANSFERASE"/>
    <property type="match status" value="1"/>
</dbReference>
<dbReference type="STRING" id="1346286.SAMN05444362_10998"/>
<dbReference type="EMBL" id="FQUC01000009">
    <property type="protein sequence ID" value="SHF72237.1"/>
    <property type="molecule type" value="Genomic_DNA"/>
</dbReference>
<evidence type="ECO:0000256" key="3">
    <source>
        <dbReference type="ARBA" id="ARBA00023315"/>
    </source>
</evidence>
<evidence type="ECO:0000313" key="4">
    <source>
        <dbReference type="EMBL" id="SHF72237.1"/>
    </source>
</evidence>
<dbReference type="GO" id="GO:0008652">
    <property type="term" value="P:amino acid biosynthetic process"/>
    <property type="evidence" value="ECO:0007669"/>
    <property type="project" value="UniProtKB-KW"/>
</dbReference>
<dbReference type="RefSeq" id="WP_062179910.1">
    <property type="nucleotide sequence ID" value="NZ_BBXL01000008.1"/>
</dbReference>
<dbReference type="NCBIfam" id="NF041874">
    <property type="entry name" value="EPS_EpsC"/>
    <property type="match status" value="1"/>
</dbReference>
<accession>A0A1M5DZ16</accession>
<dbReference type="OrthoDB" id="9801456at2"/>
<name>A0A1M5DZ16_9BACT</name>
<dbReference type="InterPro" id="IPR045304">
    <property type="entry name" value="LbH_SAT"/>
</dbReference>
<dbReference type="AlphaFoldDB" id="A0A1M5DZ16"/>
<gene>
    <name evidence="4" type="ORF">SAMN05444362_10998</name>
</gene>
<keyword evidence="2 4" id="KW-0808">Transferase</keyword>
<keyword evidence="5" id="KW-1185">Reference proteome</keyword>
<evidence type="ECO:0000256" key="1">
    <source>
        <dbReference type="ARBA" id="ARBA00022605"/>
    </source>
</evidence>
<dbReference type="Proteomes" id="UP000184480">
    <property type="component" value="Unassembled WGS sequence"/>
</dbReference>
<protein>
    <submittedName>
        <fullName evidence="4">Serine O-acetyltransferase</fullName>
    </submittedName>
</protein>
<dbReference type="InterPro" id="IPR053376">
    <property type="entry name" value="Serine_acetyltransferase"/>
</dbReference>
<dbReference type="InterPro" id="IPR011004">
    <property type="entry name" value="Trimer_LpxA-like_sf"/>
</dbReference>
<keyword evidence="3" id="KW-0012">Acyltransferase</keyword>
<reference evidence="5" key="1">
    <citation type="submission" date="2016-11" db="EMBL/GenBank/DDBJ databases">
        <authorList>
            <person name="Varghese N."/>
            <person name="Submissions S."/>
        </authorList>
    </citation>
    <scope>NUCLEOTIDE SEQUENCE [LARGE SCALE GENOMIC DNA]</scope>
    <source>
        <strain evidence="5">DSM 27370</strain>
    </source>
</reference>
<sequence>MNTLSQISDLLNSKENALPINKKELEEALDTIFQQLLFPVCTGNYTCSTRPLHFVYSVLLENITNLMGREKAESIVDSFISGLPDLQTGLRKEAECYIHNDPAARSIEEVILAYPGFYALSVHRISHILFNSGVPIIPRLFSEHAHAKVGIDIHPGANIGNHFFIDHGTGIVIGETSIIGENVKIYQGVTLGALFVTKELKGTKRHPTIEDNVVIYAGATILGGSTVVGHDSTIGGNAWLTRSIVPYSVVFNNSEVRIKTAQDFGDADSFNYTI</sequence>
<evidence type="ECO:0000313" key="5">
    <source>
        <dbReference type="Proteomes" id="UP000184480"/>
    </source>
</evidence>